<evidence type="ECO:0000256" key="2">
    <source>
        <dbReference type="ARBA" id="ARBA00022723"/>
    </source>
</evidence>
<accession>A0A8H8S1T1</accession>
<comment type="caution">
    <text evidence="7">The sequence shown here is derived from an EMBL/GenBank/DDBJ whole genome shotgun (WGS) entry which is preliminary data.</text>
</comment>
<keyword evidence="5 6" id="KW-0349">Heme</keyword>
<evidence type="ECO:0000256" key="3">
    <source>
        <dbReference type="ARBA" id="ARBA00023002"/>
    </source>
</evidence>
<proteinExistence type="inferred from homology"/>
<comment type="similarity">
    <text evidence="6">Belongs to the cytochrome P450 family.</text>
</comment>
<dbReference type="PANTHER" id="PTHR24305:SF235">
    <property type="entry name" value="CYTOCHROME P450 MONOOXYGENASE APDB-RELATED"/>
    <property type="match status" value="1"/>
</dbReference>
<dbReference type="InterPro" id="IPR050121">
    <property type="entry name" value="Cytochrome_P450_monoxygenase"/>
</dbReference>
<comment type="cofactor">
    <cofactor evidence="1 5">
        <name>heme</name>
        <dbReference type="ChEBI" id="CHEBI:30413"/>
    </cofactor>
</comment>
<reference evidence="7 8" key="1">
    <citation type="submission" date="2018-05" db="EMBL/GenBank/DDBJ databases">
        <title>Genome sequencing and assembly of the regulated plant pathogen Lachnellula willkommii and related sister species for the development of diagnostic species identification markers.</title>
        <authorList>
            <person name="Giroux E."/>
            <person name="Bilodeau G."/>
        </authorList>
    </citation>
    <scope>NUCLEOTIDE SEQUENCE [LARGE SCALE GENOMIC DNA]</scope>
    <source>
        <strain evidence="7 8">CBS 160.35</strain>
    </source>
</reference>
<dbReference type="Pfam" id="PF00067">
    <property type="entry name" value="p450"/>
    <property type="match status" value="1"/>
</dbReference>
<dbReference type="Gene3D" id="1.10.630.10">
    <property type="entry name" value="Cytochrome P450"/>
    <property type="match status" value="1"/>
</dbReference>
<dbReference type="GO" id="GO:0016705">
    <property type="term" value="F:oxidoreductase activity, acting on paired donors, with incorporation or reduction of molecular oxygen"/>
    <property type="evidence" value="ECO:0007669"/>
    <property type="project" value="InterPro"/>
</dbReference>
<keyword evidence="2 5" id="KW-0479">Metal-binding</keyword>
<sequence>MSNSYSFIVFQLLVIAVLSRAIYRRFFHPLHIYPGPFLASITNVWKVYRYLQGRLQVVEQDLHQQYGPIVRTGPNSLSFSTPEAFESIYGFNHGFEKGDFYAFARDKVNGTSNIFSARTHAEHRDRRRKVVGAALNTSHVHSYNPIVAKHVQQFLSNLSIISADAKDNVLNIAEPIHAFTFNTLAELVYGPSLSITKQPWSGTANGEGILTAFRAMSKYVWGASHIPSLSWIFSTGPVLRLTRKPTFNAAGIATGLGALAGRARLLLLEDSNLVTGVDQPSIAKSMLVIDKGDSRYMEPAEAFKECFNLMFAGPGSTAAALTGVLERLGSQDGLAWQEMIRNELKQVNEASESKVLDAVVRESMRYSTPFPSAFPREIQSGAEMAIAGVETPLPIGTVVASNSWIVSHDKGVWGTDAGLWKPERWLDVKGDAGKKSLEDKFVVFSKGPRGCIGRDIAMLIVTQAVAAIVSRWRIETIGEMKSGAWLEMQVEWCGMKFTKL</sequence>
<dbReference type="OrthoDB" id="3934656at2759"/>
<evidence type="ECO:0000256" key="6">
    <source>
        <dbReference type="RuleBase" id="RU000461"/>
    </source>
</evidence>
<gene>
    <name evidence="7" type="primary">mpaDE_2</name>
    <name evidence="7" type="ORF">LOCC1_G004254</name>
</gene>
<dbReference type="SUPFAM" id="SSF48264">
    <property type="entry name" value="Cytochrome P450"/>
    <property type="match status" value="1"/>
</dbReference>
<dbReference type="GO" id="GO:0020037">
    <property type="term" value="F:heme binding"/>
    <property type="evidence" value="ECO:0007669"/>
    <property type="project" value="InterPro"/>
</dbReference>
<dbReference type="InterPro" id="IPR001128">
    <property type="entry name" value="Cyt_P450"/>
</dbReference>
<dbReference type="GO" id="GO:0005506">
    <property type="term" value="F:iron ion binding"/>
    <property type="evidence" value="ECO:0007669"/>
    <property type="project" value="InterPro"/>
</dbReference>
<keyword evidence="4 5" id="KW-0408">Iron</keyword>
<evidence type="ECO:0000256" key="4">
    <source>
        <dbReference type="ARBA" id="ARBA00023004"/>
    </source>
</evidence>
<dbReference type="GO" id="GO:0004497">
    <property type="term" value="F:monooxygenase activity"/>
    <property type="evidence" value="ECO:0007669"/>
    <property type="project" value="UniProtKB-KW"/>
</dbReference>
<organism evidence="7 8">
    <name type="scientific">Lachnellula occidentalis</name>
    <dbReference type="NCBI Taxonomy" id="215460"/>
    <lineage>
        <taxon>Eukaryota</taxon>
        <taxon>Fungi</taxon>
        <taxon>Dikarya</taxon>
        <taxon>Ascomycota</taxon>
        <taxon>Pezizomycotina</taxon>
        <taxon>Leotiomycetes</taxon>
        <taxon>Helotiales</taxon>
        <taxon>Lachnaceae</taxon>
        <taxon>Lachnellula</taxon>
    </lineage>
</organism>
<keyword evidence="8" id="KW-1185">Reference proteome</keyword>
<protein>
    <submittedName>
        <fullName evidence="7">Cytochrome P450 monooxygenase</fullName>
    </submittedName>
</protein>
<evidence type="ECO:0000256" key="5">
    <source>
        <dbReference type="PIRSR" id="PIRSR602401-1"/>
    </source>
</evidence>
<dbReference type="PRINTS" id="PR00463">
    <property type="entry name" value="EP450I"/>
</dbReference>
<dbReference type="InterPro" id="IPR036396">
    <property type="entry name" value="Cyt_P450_sf"/>
</dbReference>
<name>A0A8H8S1T1_9HELO</name>
<dbReference type="EMBL" id="QGMI01000210">
    <property type="protein sequence ID" value="TVY45051.1"/>
    <property type="molecule type" value="Genomic_DNA"/>
</dbReference>
<keyword evidence="6 7" id="KW-0503">Monooxygenase</keyword>
<evidence type="ECO:0000313" key="8">
    <source>
        <dbReference type="Proteomes" id="UP000443090"/>
    </source>
</evidence>
<dbReference type="InterPro" id="IPR002401">
    <property type="entry name" value="Cyt_P450_E_grp-I"/>
</dbReference>
<feature type="binding site" description="axial binding residue" evidence="5">
    <location>
        <position position="451"/>
    </location>
    <ligand>
        <name>heme</name>
        <dbReference type="ChEBI" id="CHEBI:30413"/>
    </ligand>
    <ligandPart>
        <name>Fe</name>
        <dbReference type="ChEBI" id="CHEBI:18248"/>
    </ligandPart>
</feature>
<dbReference type="InterPro" id="IPR017972">
    <property type="entry name" value="Cyt_P450_CS"/>
</dbReference>
<dbReference type="PROSITE" id="PS00086">
    <property type="entry name" value="CYTOCHROME_P450"/>
    <property type="match status" value="1"/>
</dbReference>
<dbReference type="Proteomes" id="UP000443090">
    <property type="component" value="Unassembled WGS sequence"/>
</dbReference>
<evidence type="ECO:0000313" key="7">
    <source>
        <dbReference type="EMBL" id="TVY45051.1"/>
    </source>
</evidence>
<dbReference type="GO" id="GO:0044550">
    <property type="term" value="P:secondary metabolite biosynthetic process"/>
    <property type="evidence" value="ECO:0007669"/>
    <property type="project" value="UniProtKB-ARBA"/>
</dbReference>
<dbReference type="AlphaFoldDB" id="A0A8H8S1T1"/>
<keyword evidence="3 6" id="KW-0560">Oxidoreductase</keyword>
<evidence type="ECO:0000256" key="1">
    <source>
        <dbReference type="ARBA" id="ARBA00001971"/>
    </source>
</evidence>
<dbReference type="PANTHER" id="PTHR24305">
    <property type="entry name" value="CYTOCHROME P450"/>
    <property type="match status" value="1"/>
</dbReference>